<name>A0A1Z3HLH7_9CYAN</name>
<dbReference type="OrthoDB" id="7835646at2"/>
<proteinExistence type="predicted"/>
<dbReference type="PROSITE" id="PS51257">
    <property type="entry name" value="PROKAR_LIPOPROTEIN"/>
    <property type="match status" value="1"/>
</dbReference>
<accession>A0A1Z3HLH7</accession>
<feature type="chain" id="PRO_5012486957" description="DUF4382 domain-containing protein" evidence="1">
    <location>
        <begin position="23"/>
        <end position="286"/>
    </location>
</feature>
<sequence length="286" mass="30087">MRQLLRVFLGSLAVATVIQGCASNPGTQEATEPTETTTATTAAAGSGTLTIKANGEDFVRQGFVTKDGWEIQFDHVYVTLAEVTAYQSDPPFDPDSDASIQAQETVKSDAAVTVDLAAGNADAEPIQVTSLEAPAGRYNALSWKMVGDAEGPAGGYPLVLQGTATKAGQTIDFTIQVAEELSFVCGDYVGEERKGMLTATDQADLEATFHFDHLFGDGEAPPDDEINTGALGFEPFAALAESGQVTADSQTLQQELPAAEYEKFMEILPSLGHVGEGHCDETDLAA</sequence>
<evidence type="ECO:0008006" key="4">
    <source>
        <dbReference type="Google" id="ProtNLM"/>
    </source>
</evidence>
<evidence type="ECO:0000313" key="3">
    <source>
        <dbReference type="Proteomes" id="UP000191901"/>
    </source>
</evidence>
<dbReference type="Proteomes" id="UP000191901">
    <property type="component" value="Chromosome"/>
</dbReference>
<feature type="signal peptide" evidence="1">
    <location>
        <begin position="1"/>
        <end position="22"/>
    </location>
</feature>
<dbReference type="EMBL" id="CP021983">
    <property type="protein sequence ID" value="ASC71126.1"/>
    <property type="molecule type" value="Genomic_DNA"/>
</dbReference>
<organism evidence="2 3">
    <name type="scientific">Halomicronema hongdechloris C2206</name>
    <dbReference type="NCBI Taxonomy" id="1641165"/>
    <lineage>
        <taxon>Bacteria</taxon>
        <taxon>Bacillati</taxon>
        <taxon>Cyanobacteriota</taxon>
        <taxon>Cyanophyceae</taxon>
        <taxon>Nodosilineales</taxon>
        <taxon>Nodosilineaceae</taxon>
        <taxon>Halomicronema</taxon>
    </lineage>
</organism>
<evidence type="ECO:0000313" key="2">
    <source>
        <dbReference type="EMBL" id="ASC71126.1"/>
    </source>
</evidence>
<keyword evidence="1" id="KW-0732">Signal</keyword>
<evidence type="ECO:0000256" key="1">
    <source>
        <dbReference type="SAM" id="SignalP"/>
    </source>
</evidence>
<dbReference type="STRING" id="1641165.XM38_12505"/>
<dbReference type="RefSeq" id="WP_080809660.1">
    <property type="nucleotide sequence ID" value="NZ_CP021983.2"/>
</dbReference>
<dbReference type="AlphaFoldDB" id="A0A1Z3HLH7"/>
<keyword evidence="3" id="KW-1185">Reference proteome</keyword>
<reference evidence="2 3" key="1">
    <citation type="journal article" date="2016" name="Biochim. Biophys. Acta">
        <title>Characterization of red-shifted phycobilisomes isolated from the chlorophyll f-containing cyanobacterium Halomicronema hongdechloris.</title>
        <authorList>
            <person name="Li Y."/>
            <person name="Lin Y."/>
            <person name="Garvey C.J."/>
            <person name="Birch D."/>
            <person name="Corkery R.W."/>
            <person name="Loughlin P.C."/>
            <person name="Scheer H."/>
            <person name="Willows R.D."/>
            <person name="Chen M."/>
        </authorList>
    </citation>
    <scope>NUCLEOTIDE SEQUENCE [LARGE SCALE GENOMIC DNA]</scope>
    <source>
        <strain evidence="2 3">C2206</strain>
    </source>
</reference>
<gene>
    <name evidence="2" type="ORF">XM38_020760</name>
</gene>
<protein>
    <recommendedName>
        <fullName evidence="4">DUF4382 domain-containing protein</fullName>
    </recommendedName>
</protein>
<dbReference type="KEGG" id="hhg:XM38_020760"/>